<evidence type="ECO:0000256" key="1">
    <source>
        <dbReference type="SAM" id="Coils"/>
    </source>
</evidence>
<keyword evidence="3" id="KW-0732">Signal</keyword>
<dbReference type="GO" id="GO:0006355">
    <property type="term" value="P:regulation of DNA-templated transcription"/>
    <property type="evidence" value="ECO:0007669"/>
    <property type="project" value="InterPro"/>
</dbReference>
<feature type="coiled-coil region" evidence="1">
    <location>
        <begin position="736"/>
        <end position="778"/>
    </location>
</feature>
<dbReference type="GO" id="GO:0003677">
    <property type="term" value="F:DNA binding"/>
    <property type="evidence" value="ECO:0007669"/>
    <property type="project" value="InterPro"/>
</dbReference>
<keyword evidence="4" id="KW-0808">Transferase</keyword>
<evidence type="ECO:0000256" key="3">
    <source>
        <dbReference type="SAM" id="SignalP"/>
    </source>
</evidence>
<dbReference type="OrthoDB" id="1090267at2"/>
<accession>A0A7J5AKV9</accession>
<dbReference type="SUPFAM" id="SSF63829">
    <property type="entry name" value="Calcium-dependent phosphotriesterase"/>
    <property type="match status" value="1"/>
</dbReference>
<name>A0A7J5AKV9_9FLAO</name>
<dbReference type="InterPro" id="IPR015943">
    <property type="entry name" value="WD40/YVTN_repeat-like_dom_sf"/>
</dbReference>
<proteinExistence type="predicted"/>
<keyword evidence="1" id="KW-0175">Coiled coil</keyword>
<dbReference type="InterPro" id="IPR036388">
    <property type="entry name" value="WH-like_DNA-bd_sf"/>
</dbReference>
<feature type="transmembrane region" description="Helical" evidence="2">
    <location>
        <begin position="706"/>
        <end position="728"/>
    </location>
</feature>
<feature type="chain" id="PRO_5029718005" evidence="3">
    <location>
        <begin position="21"/>
        <end position="914"/>
    </location>
</feature>
<comment type="caution">
    <text evidence="4">The sequence shown here is derived from an EMBL/GenBank/DDBJ whole genome shotgun (WGS) entry which is preliminary data.</text>
</comment>
<evidence type="ECO:0000313" key="4">
    <source>
        <dbReference type="EMBL" id="KAB1158242.1"/>
    </source>
</evidence>
<reference evidence="4 5" key="1">
    <citation type="submission" date="2019-09" db="EMBL/GenBank/DDBJ databases">
        <title>Flavobacterium sp. nov., isolated from glacier ice.</title>
        <authorList>
            <person name="Liu Q."/>
        </authorList>
    </citation>
    <scope>NUCLEOTIDE SEQUENCE [LARGE SCALE GENOMIC DNA]</scope>
    <source>
        <strain evidence="4 5">NBRC 112527</strain>
    </source>
</reference>
<keyword evidence="4" id="KW-0418">Kinase</keyword>
<dbReference type="Gene3D" id="2.130.10.10">
    <property type="entry name" value="YVTN repeat-like/Quinoprotein amine dehydrogenase"/>
    <property type="match status" value="2"/>
</dbReference>
<protein>
    <submittedName>
        <fullName evidence="4">Histidine kinase</fullName>
    </submittedName>
</protein>
<evidence type="ECO:0000256" key="2">
    <source>
        <dbReference type="SAM" id="Phobius"/>
    </source>
</evidence>
<keyword evidence="2" id="KW-1133">Transmembrane helix</keyword>
<evidence type="ECO:0000313" key="5">
    <source>
        <dbReference type="Proteomes" id="UP000490922"/>
    </source>
</evidence>
<dbReference type="InterPro" id="IPR016032">
    <property type="entry name" value="Sig_transdc_resp-reg_C-effctor"/>
</dbReference>
<keyword evidence="5" id="KW-1185">Reference proteome</keyword>
<dbReference type="GO" id="GO:0016301">
    <property type="term" value="F:kinase activity"/>
    <property type="evidence" value="ECO:0007669"/>
    <property type="project" value="UniProtKB-KW"/>
</dbReference>
<organism evidence="4 5">
    <name type="scientific">Flavobacterium luteum</name>
    <dbReference type="NCBI Taxonomy" id="2026654"/>
    <lineage>
        <taxon>Bacteria</taxon>
        <taxon>Pseudomonadati</taxon>
        <taxon>Bacteroidota</taxon>
        <taxon>Flavobacteriia</taxon>
        <taxon>Flavobacteriales</taxon>
        <taxon>Flavobacteriaceae</taxon>
        <taxon>Flavobacterium</taxon>
    </lineage>
</organism>
<sequence length="914" mass="106436">MKYKSAKILFFILFSLNTFSQDLLPFVENYSKYNYQGDNQIWSLSQGKDNAIYFANNHYFLRYDGVKWEKYMLPNKTIIRSVLVVGNKIYTGSYKEFGYWHRSNGKMIYFSISKSNKIFKDTGNEEIWKIVQLNNKIYFQSFNEIYILENGQITDVKLPFQISYCFPINGELLLATINEGIVKMNGTSYEEIENWSILKGNVVHSIEKNGNNTYIFTQKNGVYVADESGIRLWDNALNSKLKGAIINCAKFINQDKLIVGTASEGVYSIDMKNNSYININRNNMLMNNSVLSIAFDKENDLWLGLDNGVAHVEINSPVSIFTDNTGTLGSVYSVAAKDNGFLLASNHGIFNYENNSLTLLPNSKGQAWNISKINNQYVIGHNEGTFLYKNKTLTKINAINGGWNFTKSNLYTNFLQASYSGVTIYKNENDFSQYTQIKDFYKPIKYVAQNKMNEIWAADNYRGLYRVIFDEKYNTKKIINVAQQNNISNDFGVKIFEFRNEILFFINNTWYTYNSITNLLERNSLFNSYFKNISDIVAIDNNNFLVLKSGLLYVIHSSDTKFIWNLIQEKYYRGKLINDNLKIFRNNDQYLLNLDDGFIILQLQKDNKAIPVIKVEAYNNKELVSNKSGIKYNTEIELHVVSGIYGSDKPNLFYKINDQKELIPIKDGTIILNNLNSGSHKIVIYFSDGITLYEVSNYQFKVDKPWYFSFWMIAFYLLAIAIILFLYYKWNKIRYNQKLALKEEELRHQKRILEIELQAENELNVQEYEKHILELEIQTKSSEVAGKSLSIAKQSEMIENIQQILDNEFDINKLKSEIKKAIKINAVNKQEWKVFENNLNQIHNEFIKSLSTKYPLLTSKDIKLCVYLKMNLSSKEIAPLMNISFRSVELHRYRLRKKLALNQDKNLNKFLLEI</sequence>
<feature type="signal peptide" evidence="3">
    <location>
        <begin position="1"/>
        <end position="20"/>
    </location>
</feature>
<dbReference type="EMBL" id="WAEM01000001">
    <property type="protein sequence ID" value="KAB1158242.1"/>
    <property type="molecule type" value="Genomic_DNA"/>
</dbReference>
<gene>
    <name evidence="4" type="ORF">F6464_02220</name>
</gene>
<keyword evidence="2" id="KW-0472">Membrane</keyword>
<dbReference type="SUPFAM" id="SSF46894">
    <property type="entry name" value="C-terminal effector domain of the bipartite response regulators"/>
    <property type="match status" value="1"/>
</dbReference>
<dbReference type="Proteomes" id="UP000490922">
    <property type="component" value="Unassembled WGS sequence"/>
</dbReference>
<dbReference type="Gene3D" id="1.10.10.10">
    <property type="entry name" value="Winged helix-like DNA-binding domain superfamily/Winged helix DNA-binding domain"/>
    <property type="match status" value="1"/>
</dbReference>
<keyword evidence="2" id="KW-0812">Transmembrane</keyword>
<dbReference type="AlphaFoldDB" id="A0A7J5AKV9"/>